<evidence type="ECO:0000313" key="2">
    <source>
        <dbReference type="Proteomes" id="UP001062846"/>
    </source>
</evidence>
<comment type="caution">
    <text evidence="1">The sequence shown here is derived from an EMBL/GenBank/DDBJ whole genome shotgun (WGS) entry which is preliminary data.</text>
</comment>
<dbReference type="Proteomes" id="UP001062846">
    <property type="component" value="Chromosome 11"/>
</dbReference>
<gene>
    <name evidence="1" type="ORF">RHMOL_Rhmol11G0029700</name>
</gene>
<sequence>MFWGLTDNEDIKKEGNSTPPHVNVVVKEGKGKDEHVVSMNSMMNSESFTVPTNTCGKLGSEAVSPMEIYVSSGSSQRRKKRNVHKHYTKASNEQESGCTDEEKKKKMKYVSSNNMEVNGNKNDASETMPSLDLGDQKRGMDNDACSKDVNSDTVFPCPPKGVTKKINVVQEGDTNNFNPAVDGDGVAVNRPRLEDVLAQFVYNGGSQPNGPVKNFLKTQVLRPCGDEVAVREKRHFRKKYPFISNSKGDQSGKNGAANEAFFSQRVYEKMGEGKEKHDRVVYEPVLFNNRRKKERGLKKENSKVRVVSRYFNPSMGEGLKKACPDVQVVSGYFNTPMRKRVVPSEEKHLKIKLPKKLMNNGPTNVSTEVENALSDSMGGKSECAVLPEKARRASKKRTTTGDEDIGKEGDSTPPHVNVLAKERKGMDEPVFSLMNSMINSESFSELASEAVSPMEIYASSGSGKRRKKRDVHKHHTKALNEQESGYIDRENKTKYFSSKKMEVNGDQNDSSETMPLLDHDDKKMGMNNDACFKDLNSRTVFTCPPKGVTKTINVVEEGNTDTSNSAFDGDGVAVNRPRLEDVLAQFEYNGGSLSNGQDTNFLKTQVFHPCGDTVALREKRHFRKKYPFLSINKGDQSGENGVANEAFFSQRVYEKMGEGKEKYDRALCEPVLVNNRRKKAKGLKKENSKVVVVSGYFNPPLREGLKKASPNVRVVSRYFNPSMRKQVMPSEEKHLKIKLPKKSMKNGPTNVSTEAENAFSYWSGGKSECAVLPKKARRAALVKPVLNAAQMRDEAYKRRTPDNTWKPPRSPFILLQEDHAYDPWRVLVICMLLNRTTGLQAGRVLPDLFSLCPNAKTATEVTTEQIASVIKSLGLYNKRALMIQRLSREYLGESWTHATQLHGVGKYAADAYAMFCTGKWDRVEPEDHKLNKYWKFLCSNSSLLDQHTV</sequence>
<proteinExistence type="predicted"/>
<dbReference type="EMBL" id="CM046398">
    <property type="protein sequence ID" value="KAI8530107.1"/>
    <property type="molecule type" value="Genomic_DNA"/>
</dbReference>
<reference evidence="1" key="1">
    <citation type="submission" date="2022-02" db="EMBL/GenBank/DDBJ databases">
        <title>Plant Genome Project.</title>
        <authorList>
            <person name="Zhang R.-G."/>
        </authorList>
    </citation>
    <scope>NUCLEOTIDE SEQUENCE</scope>
    <source>
        <strain evidence="1">AT1</strain>
    </source>
</reference>
<protein>
    <submittedName>
        <fullName evidence="1">Uncharacterized protein</fullName>
    </submittedName>
</protein>
<organism evidence="1 2">
    <name type="scientific">Rhododendron molle</name>
    <name type="common">Chinese azalea</name>
    <name type="synonym">Azalea mollis</name>
    <dbReference type="NCBI Taxonomy" id="49168"/>
    <lineage>
        <taxon>Eukaryota</taxon>
        <taxon>Viridiplantae</taxon>
        <taxon>Streptophyta</taxon>
        <taxon>Embryophyta</taxon>
        <taxon>Tracheophyta</taxon>
        <taxon>Spermatophyta</taxon>
        <taxon>Magnoliopsida</taxon>
        <taxon>eudicotyledons</taxon>
        <taxon>Gunneridae</taxon>
        <taxon>Pentapetalae</taxon>
        <taxon>asterids</taxon>
        <taxon>Ericales</taxon>
        <taxon>Ericaceae</taxon>
        <taxon>Ericoideae</taxon>
        <taxon>Rhodoreae</taxon>
        <taxon>Rhododendron</taxon>
    </lineage>
</organism>
<name>A0ACC0LND7_RHOML</name>
<accession>A0ACC0LND7</accession>
<keyword evidence="2" id="KW-1185">Reference proteome</keyword>
<evidence type="ECO:0000313" key="1">
    <source>
        <dbReference type="EMBL" id="KAI8530107.1"/>
    </source>
</evidence>